<name>A0ABT8RD01_9BACT</name>
<dbReference type="Gene3D" id="3.40.30.10">
    <property type="entry name" value="Glutaredoxin"/>
    <property type="match status" value="1"/>
</dbReference>
<gene>
    <name evidence="2" type="ORF">Q0590_26915</name>
</gene>
<evidence type="ECO:0000313" key="2">
    <source>
        <dbReference type="EMBL" id="MDO1449940.1"/>
    </source>
</evidence>
<dbReference type="InterPro" id="IPR002109">
    <property type="entry name" value="Glutaredoxin"/>
</dbReference>
<dbReference type="InterPro" id="IPR036249">
    <property type="entry name" value="Thioredoxin-like_sf"/>
</dbReference>
<evidence type="ECO:0000313" key="3">
    <source>
        <dbReference type="Proteomes" id="UP001168528"/>
    </source>
</evidence>
<proteinExistence type="predicted"/>
<dbReference type="EMBL" id="JAUKPO010000023">
    <property type="protein sequence ID" value="MDO1449940.1"/>
    <property type="molecule type" value="Genomic_DNA"/>
</dbReference>
<organism evidence="2 3">
    <name type="scientific">Rhodocytophaga aerolata</name>
    <dbReference type="NCBI Taxonomy" id="455078"/>
    <lineage>
        <taxon>Bacteria</taxon>
        <taxon>Pseudomonadati</taxon>
        <taxon>Bacteroidota</taxon>
        <taxon>Cytophagia</taxon>
        <taxon>Cytophagales</taxon>
        <taxon>Rhodocytophagaceae</taxon>
        <taxon>Rhodocytophaga</taxon>
    </lineage>
</organism>
<dbReference type="CDD" id="cd02976">
    <property type="entry name" value="NrdH"/>
    <property type="match status" value="1"/>
</dbReference>
<dbReference type="Proteomes" id="UP001168528">
    <property type="component" value="Unassembled WGS sequence"/>
</dbReference>
<feature type="domain" description="Glutaredoxin" evidence="1">
    <location>
        <begin position="8"/>
        <end position="66"/>
    </location>
</feature>
<dbReference type="SUPFAM" id="SSF52833">
    <property type="entry name" value="Thioredoxin-like"/>
    <property type="match status" value="1"/>
</dbReference>
<reference evidence="2" key="1">
    <citation type="submission" date="2023-07" db="EMBL/GenBank/DDBJ databases">
        <title>The genome sequence of Rhodocytophaga aerolata KACC 12507.</title>
        <authorList>
            <person name="Zhang X."/>
        </authorList>
    </citation>
    <scope>NUCLEOTIDE SEQUENCE</scope>
    <source>
        <strain evidence="2">KACC 12507</strain>
    </source>
</reference>
<sequence>MPKPTLQLYGTDWCPKSSALRNYMQSKWIEFEDFNVETNPEAATRVRALYNGKIKFPTVMAGNDFIKDPTIPQLNEFLKKHNIDE</sequence>
<dbReference type="Pfam" id="PF00462">
    <property type="entry name" value="Glutaredoxin"/>
    <property type="match status" value="1"/>
</dbReference>
<protein>
    <submittedName>
        <fullName evidence="2">Glutaredoxin family protein</fullName>
    </submittedName>
</protein>
<keyword evidence="3" id="KW-1185">Reference proteome</keyword>
<comment type="caution">
    <text evidence="2">The sequence shown here is derived from an EMBL/GenBank/DDBJ whole genome shotgun (WGS) entry which is preliminary data.</text>
</comment>
<dbReference type="PROSITE" id="PS51354">
    <property type="entry name" value="GLUTAREDOXIN_2"/>
    <property type="match status" value="1"/>
</dbReference>
<accession>A0ABT8RD01</accession>
<evidence type="ECO:0000259" key="1">
    <source>
        <dbReference type="Pfam" id="PF00462"/>
    </source>
</evidence>
<dbReference type="RefSeq" id="WP_302040740.1">
    <property type="nucleotide sequence ID" value="NZ_JAUKPO010000023.1"/>
</dbReference>